<dbReference type="OrthoDB" id="3365060at2759"/>
<dbReference type="PANTHER" id="PTHR21527:SF6">
    <property type="entry name" value="NUCLEOPORIN NUP35"/>
    <property type="match status" value="1"/>
</dbReference>
<dbReference type="GO" id="GO:0044615">
    <property type="term" value="C:nuclear pore nuclear basket"/>
    <property type="evidence" value="ECO:0007669"/>
    <property type="project" value="TreeGrafter"/>
</dbReference>
<dbReference type="Proteomes" id="UP000092993">
    <property type="component" value="Unassembled WGS sequence"/>
</dbReference>
<accession>A0A1C7LP18</accession>
<gene>
    <name evidence="11" type="ORF">A0H81_13554</name>
</gene>
<dbReference type="GO" id="GO:0005543">
    <property type="term" value="F:phospholipid binding"/>
    <property type="evidence" value="ECO:0007669"/>
    <property type="project" value="TreeGrafter"/>
</dbReference>
<evidence type="ECO:0000256" key="4">
    <source>
        <dbReference type="ARBA" id="ARBA00022927"/>
    </source>
</evidence>
<dbReference type="EMBL" id="LUGG01000031">
    <property type="protein sequence ID" value="OBZ66483.1"/>
    <property type="molecule type" value="Genomic_DNA"/>
</dbReference>
<evidence type="ECO:0000256" key="8">
    <source>
        <dbReference type="PROSITE-ProRule" id="PRU00804"/>
    </source>
</evidence>
<evidence type="ECO:0000256" key="3">
    <source>
        <dbReference type="ARBA" id="ARBA00022816"/>
    </source>
</evidence>
<dbReference type="STRING" id="5627.A0A1C7LP18"/>
<evidence type="ECO:0000256" key="5">
    <source>
        <dbReference type="ARBA" id="ARBA00023010"/>
    </source>
</evidence>
<keyword evidence="4" id="KW-0653">Protein transport</keyword>
<dbReference type="SUPFAM" id="SSF54928">
    <property type="entry name" value="RNA-binding domain, RBD"/>
    <property type="match status" value="1"/>
</dbReference>
<organism evidence="11 12">
    <name type="scientific">Grifola frondosa</name>
    <name type="common">Maitake</name>
    <name type="synonym">Polyporus frondosus</name>
    <dbReference type="NCBI Taxonomy" id="5627"/>
    <lineage>
        <taxon>Eukaryota</taxon>
        <taxon>Fungi</taxon>
        <taxon>Dikarya</taxon>
        <taxon>Basidiomycota</taxon>
        <taxon>Agaricomycotina</taxon>
        <taxon>Agaricomycetes</taxon>
        <taxon>Polyporales</taxon>
        <taxon>Grifolaceae</taxon>
        <taxon>Grifola</taxon>
    </lineage>
</organism>
<evidence type="ECO:0000256" key="2">
    <source>
        <dbReference type="ARBA" id="ARBA00022448"/>
    </source>
</evidence>
<feature type="domain" description="RRM Nup35-type" evidence="10">
    <location>
        <begin position="132"/>
        <end position="213"/>
    </location>
</feature>
<feature type="compositionally biased region" description="Polar residues" evidence="9">
    <location>
        <begin position="1"/>
        <end position="11"/>
    </location>
</feature>
<comment type="caution">
    <text evidence="11">The sequence shown here is derived from an EMBL/GenBank/DDBJ whole genome shotgun (WGS) entry which is preliminary data.</text>
</comment>
<evidence type="ECO:0000313" key="11">
    <source>
        <dbReference type="EMBL" id="OBZ66483.1"/>
    </source>
</evidence>
<keyword evidence="2 8" id="KW-0813">Transport</keyword>
<dbReference type="GO" id="GO:0006999">
    <property type="term" value="P:nuclear pore organization"/>
    <property type="evidence" value="ECO:0007669"/>
    <property type="project" value="TreeGrafter"/>
</dbReference>
<feature type="region of interest" description="Disordered" evidence="9">
    <location>
        <begin position="282"/>
        <end position="315"/>
    </location>
</feature>
<dbReference type="InterPro" id="IPR012677">
    <property type="entry name" value="Nucleotide-bd_a/b_plait_sf"/>
</dbReference>
<sequence>MGDSLAQSRSHYQPGYLMSVTQNSASPPGGQRHEDVPIVQTKAKLNQVLSGDAVSDFGMDSMFESSRQRQRQTLPDEDAPPTTSVNDIVDGIFPDSGTARTPQRNAPFEQSQSRPSLFRSSHPSTPKPVPPTIQPIYVVVFGYPPDKYSVTVEYFGAFGDATAAEQNTEISNCFRIGYKNAADAFRAVRKNGEVLNGSWMVGVKWADPAQAEALLGPALVRGNLQSPEIVMSSSDVNMPGSPPNFASNAARDDLSPVLHRGQETPSVGTPIRLAPSTAAFRKPGMTAPGSAQRPPVLQPAPAAAPSPSKGVLGVPATSDKHLRKITRAKSYGVITPSEFEVSHFFRGLIYTPSVRRLCCVQAAYTSGYRRVTVRKWHVYDIMHHGSRLADAYFIILQNPASVFDNFVTWPRRDISPTLHKTPRS</sequence>
<dbReference type="GO" id="GO:0003676">
    <property type="term" value="F:nucleic acid binding"/>
    <property type="evidence" value="ECO:0007669"/>
    <property type="project" value="InterPro"/>
</dbReference>
<comment type="subcellular location">
    <subcellularLocation>
        <location evidence="1">Nucleus</location>
        <location evidence="1">Nuclear pore complex</location>
    </subcellularLocation>
</comment>
<dbReference type="GO" id="GO:0051028">
    <property type="term" value="P:mRNA transport"/>
    <property type="evidence" value="ECO:0007669"/>
    <property type="project" value="UniProtKB-UniRule"/>
</dbReference>
<evidence type="ECO:0000313" key="12">
    <source>
        <dbReference type="Proteomes" id="UP000092993"/>
    </source>
</evidence>
<dbReference type="GO" id="GO:0044613">
    <property type="term" value="C:nuclear pore central transport channel"/>
    <property type="evidence" value="ECO:0007669"/>
    <property type="project" value="TreeGrafter"/>
</dbReference>
<evidence type="ECO:0000256" key="7">
    <source>
        <dbReference type="ARBA" id="ARBA00023242"/>
    </source>
</evidence>
<keyword evidence="6 8" id="KW-0906">Nuclear pore complex</keyword>
<dbReference type="AlphaFoldDB" id="A0A1C7LP18"/>
<dbReference type="Gene3D" id="3.30.70.330">
    <property type="match status" value="1"/>
</dbReference>
<evidence type="ECO:0000256" key="1">
    <source>
        <dbReference type="ARBA" id="ARBA00004567"/>
    </source>
</evidence>
<keyword evidence="12" id="KW-1185">Reference proteome</keyword>
<dbReference type="PROSITE" id="PS51472">
    <property type="entry name" value="RRM_NUP35"/>
    <property type="match status" value="1"/>
</dbReference>
<evidence type="ECO:0000259" key="10">
    <source>
        <dbReference type="PROSITE" id="PS51472"/>
    </source>
</evidence>
<keyword evidence="3 8" id="KW-0509">mRNA transport</keyword>
<dbReference type="InterPro" id="IPR007846">
    <property type="entry name" value="RRM_NUP35_dom"/>
</dbReference>
<proteinExistence type="predicted"/>
<dbReference type="Pfam" id="PF05172">
    <property type="entry name" value="RRM_Nup35"/>
    <property type="match status" value="1"/>
</dbReference>
<name>A0A1C7LP18_GRIFR</name>
<dbReference type="GO" id="GO:0006607">
    <property type="term" value="P:NLS-bearing protein import into nucleus"/>
    <property type="evidence" value="ECO:0007669"/>
    <property type="project" value="TreeGrafter"/>
</dbReference>
<feature type="region of interest" description="Disordered" evidence="9">
    <location>
        <begin position="1"/>
        <end position="37"/>
    </location>
</feature>
<evidence type="ECO:0000256" key="6">
    <source>
        <dbReference type="ARBA" id="ARBA00023132"/>
    </source>
</evidence>
<evidence type="ECO:0000256" key="9">
    <source>
        <dbReference type="SAM" id="MobiDB-lite"/>
    </source>
</evidence>
<dbReference type="GO" id="GO:0017056">
    <property type="term" value="F:structural constituent of nuclear pore"/>
    <property type="evidence" value="ECO:0007669"/>
    <property type="project" value="TreeGrafter"/>
</dbReference>
<dbReference type="InterPro" id="IPR035979">
    <property type="entry name" value="RBD_domain_sf"/>
</dbReference>
<reference evidence="11 12" key="1">
    <citation type="submission" date="2016-03" db="EMBL/GenBank/DDBJ databases">
        <title>Whole genome sequencing of Grifola frondosa 9006-11.</title>
        <authorList>
            <person name="Min B."/>
            <person name="Park H."/>
            <person name="Kim J.-G."/>
            <person name="Cho H."/>
            <person name="Oh Y.-L."/>
            <person name="Kong W.-S."/>
            <person name="Choi I.-G."/>
        </authorList>
    </citation>
    <scope>NUCLEOTIDE SEQUENCE [LARGE SCALE GENOMIC DNA]</scope>
    <source>
        <strain evidence="11 12">9006-11</strain>
    </source>
</reference>
<keyword evidence="5" id="KW-0811">Translocation</keyword>
<dbReference type="PANTHER" id="PTHR21527">
    <property type="entry name" value="NUCLEOPORIN NUP35"/>
    <property type="match status" value="1"/>
</dbReference>
<feature type="compositionally biased region" description="Polar residues" evidence="9">
    <location>
        <begin position="98"/>
        <end position="124"/>
    </location>
</feature>
<keyword evidence="7 8" id="KW-0539">Nucleus</keyword>
<protein>
    <recommendedName>
        <fullName evidence="10">RRM Nup35-type domain-containing protein</fullName>
    </recommendedName>
</protein>
<feature type="region of interest" description="Disordered" evidence="9">
    <location>
        <begin position="63"/>
        <end position="129"/>
    </location>
</feature>
<dbReference type="OMA" id="MVGAKWA"/>